<protein>
    <submittedName>
        <fullName evidence="14">DNA-binding response regulator</fullName>
    </submittedName>
</protein>
<evidence type="ECO:0000256" key="9">
    <source>
        <dbReference type="ARBA" id="ARBA00023163"/>
    </source>
</evidence>
<dbReference type="SMART" id="SM00448">
    <property type="entry name" value="REC"/>
    <property type="match status" value="1"/>
</dbReference>
<evidence type="ECO:0000256" key="3">
    <source>
        <dbReference type="ARBA" id="ARBA00022491"/>
    </source>
</evidence>
<dbReference type="SUPFAM" id="SSF52172">
    <property type="entry name" value="CheY-like"/>
    <property type="match status" value="1"/>
</dbReference>
<dbReference type="EMBL" id="QQOH01000001">
    <property type="protein sequence ID" value="RDE24342.1"/>
    <property type="molecule type" value="Genomic_DNA"/>
</dbReference>
<feature type="domain" description="Response regulatory" evidence="12">
    <location>
        <begin position="10"/>
        <end position="123"/>
    </location>
</feature>
<dbReference type="SUPFAM" id="SSF46894">
    <property type="entry name" value="C-terminal effector domain of the bipartite response regulators"/>
    <property type="match status" value="1"/>
</dbReference>
<dbReference type="GO" id="GO:0005829">
    <property type="term" value="C:cytosol"/>
    <property type="evidence" value="ECO:0007669"/>
    <property type="project" value="TreeGrafter"/>
</dbReference>
<dbReference type="InterPro" id="IPR036388">
    <property type="entry name" value="WH-like_DNA-bd_sf"/>
</dbReference>
<dbReference type="PROSITE" id="PS51755">
    <property type="entry name" value="OMPR_PHOB"/>
    <property type="match status" value="1"/>
</dbReference>
<dbReference type="InterPro" id="IPR001867">
    <property type="entry name" value="OmpR/PhoB-type_DNA-bd"/>
</dbReference>
<dbReference type="CDD" id="cd00383">
    <property type="entry name" value="trans_reg_C"/>
    <property type="match status" value="1"/>
</dbReference>
<dbReference type="Gene3D" id="6.10.250.690">
    <property type="match status" value="1"/>
</dbReference>
<evidence type="ECO:0000259" key="12">
    <source>
        <dbReference type="PROSITE" id="PS50110"/>
    </source>
</evidence>
<dbReference type="SMART" id="SM00862">
    <property type="entry name" value="Trans_reg_C"/>
    <property type="match status" value="1"/>
</dbReference>
<keyword evidence="4 10" id="KW-0597">Phosphoprotein</keyword>
<evidence type="ECO:0000256" key="8">
    <source>
        <dbReference type="ARBA" id="ARBA00023159"/>
    </source>
</evidence>
<feature type="domain" description="OmpR/PhoB-type" evidence="13">
    <location>
        <begin position="138"/>
        <end position="238"/>
    </location>
</feature>
<evidence type="ECO:0000256" key="5">
    <source>
        <dbReference type="ARBA" id="ARBA00023012"/>
    </source>
</evidence>
<evidence type="ECO:0000256" key="4">
    <source>
        <dbReference type="ARBA" id="ARBA00022553"/>
    </source>
</evidence>
<comment type="caution">
    <text evidence="14">The sequence shown here is derived from an EMBL/GenBank/DDBJ whole genome shotgun (WGS) entry which is preliminary data.</text>
</comment>
<dbReference type="GO" id="GO:0006355">
    <property type="term" value="P:regulation of DNA-templated transcription"/>
    <property type="evidence" value="ECO:0007669"/>
    <property type="project" value="InterPro"/>
</dbReference>
<dbReference type="InterPro" id="IPR016032">
    <property type="entry name" value="Sig_transdc_resp-reg_C-effctor"/>
</dbReference>
<sequence length="245" mass="27759">MTTKVTSQKLIYVIEDERDIAEMVCNELHSFGFTTEIFRTGAQASQAIRRRPPMLCIVDLGLPDMDGMALVRELCEQKRIGVMIVTGRGSLPDRVLGLELGADDYLIKPFDPRELVARVNSLIRRLDQIGQPEATATPKVAEFGDWRFDPATLTLVRRDGHIERLSSAESELLMVLLKAPQQILNRDRLMGDLLGRDSIPYERSIDVRMSRIRKKLEDDPKRPKLIKTVYGVGYLLSVPVDWQVA</sequence>
<keyword evidence="7 11" id="KW-0238">DNA-binding</keyword>
<keyword evidence="2" id="KW-0963">Cytoplasm</keyword>
<keyword evidence="6" id="KW-0805">Transcription regulation</keyword>
<dbReference type="PANTHER" id="PTHR48111">
    <property type="entry name" value="REGULATOR OF RPOS"/>
    <property type="match status" value="1"/>
</dbReference>
<evidence type="ECO:0000256" key="2">
    <source>
        <dbReference type="ARBA" id="ARBA00022490"/>
    </source>
</evidence>
<gene>
    <name evidence="14" type="ORF">DV711_01760</name>
</gene>
<dbReference type="Proteomes" id="UP000253769">
    <property type="component" value="Unassembled WGS sequence"/>
</dbReference>
<accession>A0A369WRN6</accession>
<dbReference type="InterPro" id="IPR011006">
    <property type="entry name" value="CheY-like_superfamily"/>
</dbReference>
<name>A0A369WRN6_9GAMM</name>
<evidence type="ECO:0000259" key="13">
    <source>
        <dbReference type="PROSITE" id="PS51755"/>
    </source>
</evidence>
<dbReference type="Pfam" id="PF00486">
    <property type="entry name" value="Trans_reg_C"/>
    <property type="match status" value="1"/>
</dbReference>
<evidence type="ECO:0000256" key="6">
    <source>
        <dbReference type="ARBA" id="ARBA00023015"/>
    </source>
</evidence>
<evidence type="ECO:0000256" key="11">
    <source>
        <dbReference type="PROSITE-ProRule" id="PRU01091"/>
    </source>
</evidence>
<comment type="subcellular location">
    <subcellularLocation>
        <location evidence="1">Cytoplasm</location>
    </subcellularLocation>
</comment>
<dbReference type="PROSITE" id="PS50110">
    <property type="entry name" value="RESPONSE_REGULATORY"/>
    <property type="match status" value="1"/>
</dbReference>
<dbReference type="InterPro" id="IPR001789">
    <property type="entry name" value="Sig_transdc_resp-reg_receiver"/>
</dbReference>
<dbReference type="GO" id="GO:0000976">
    <property type="term" value="F:transcription cis-regulatory region binding"/>
    <property type="evidence" value="ECO:0007669"/>
    <property type="project" value="TreeGrafter"/>
</dbReference>
<dbReference type="AlphaFoldDB" id="A0A369WRN6"/>
<dbReference type="InterPro" id="IPR039420">
    <property type="entry name" value="WalR-like"/>
</dbReference>
<keyword evidence="9" id="KW-0804">Transcription</keyword>
<evidence type="ECO:0000256" key="7">
    <source>
        <dbReference type="ARBA" id="ARBA00023125"/>
    </source>
</evidence>
<reference evidence="14 15" key="1">
    <citation type="submission" date="2018-07" db="EMBL/GenBank/DDBJ databases">
        <title>Motiliproteus coralliicola sp. nov., a bacterium isolated from Coral.</title>
        <authorList>
            <person name="Wang G."/>
        </authorList>
    </citation>
    <scope>NUCLEOTIDE SEQUENCE [LARGE SCALE GENOMIC DNA]</scope>
    <source>
        <strain evidence="14 15">C34</strain>
    </source>
</reference>
<organism evidence="14 15">
    <name type="scientific">Motiliproteus coralliicola</name>
    <dbReference type="NCBI Taxonomy" id="2283196"/>
    <lineage>
        <taxon>Bacteria</taxon>
        <taxon>Pseudomonadati</taxon>
        <taxon>Pseudomonadota</taxon>
        <taxon>Gammaproteobacteria</taxon>
        <taxon>Oceanospirillales</taxon>
        <taxon>Oceanospirillaceae</taxon>
        <taxon>Motiliproteus</taxon>
    </lineage>
</organism>
<keyword evidence="15" id="KW-1185">Reference proteome</keyword>
<dbReference type="Pfam" id="PF00072">
    <property type="entry name" value="Response_reg"/>
    <property type="match status" value="1"/>
</dbReference>
<keyword evidence="5" id="KW-0902">Two-component regulatory system</keyword>
<dbReference type="PANTHER" id="PTHR48111:SF55">
    <property type="entry name" value="AEROBIC RESPIRATION CONTROL PROTEIN ARCA"/>
    <property type="match status" value="1"/>
</dbReference>
<dbReference type="GO" id="GO:0000156">
    <property type="term" value="F:phosphorelay response regulator activity"/>
    <property type="evidence" value="ECO:0007669"/>
    <property type="project" value="TreeGrafter"/>
</dbReference>
<dbReference type="GO" id="GO:0032993">
    <property type="term" value="C:protein-DNA complex"/>
    <property type="evidence" value="ECO:0007669"/>
    <property type="project" value="TreeGrafter"/>
</dbReference>
<keyword evidence="3" id="KW-0678">Repressor</keyword>
<proteinExistence type="predicted"/>
<evidence type="ECO:0000256" key="1">
    <source>
        <dbReference type="ARBA" id="ARBA00004496"/>
    </source>
</evidence>
<dbReference type="Gene3D" id="1.10.10.10">
    <property type="entry name" value="Winged helix-like DNA-binding domain superfamily/Winged helix DNA-binding domain"/>
    <property type="match status" value="1"/>
</dbReference>
<dbReference type="OrthoDB" id="9802426at2"/>
<dbReference type="FunFam" id="1.10.10.10:FF:000099">
    <property type="entry name" value="Two-component system response regulator TorR"/>
    <property type="match status" value="1"/>
</dbReference>
<feature type="DNA-binding region" description="OmpR/PhoB-type" evidence="11">
    <location>
        <begin position="138"/>
        <end position="238"/>
    </location>
</feature>
<dbReference type="Gene3D" id="3.40.50.2300">
    <property type="match status" value="1"/>
</dbReference>
<evidence type="ECO:0000313" key="15">
    <source>
        <dbReference type="Proteomes" id="UP000253769"/>
    </source>
</evidence>
<feature type="modified residue" description="4-aspartylphosphate" evidence="10">
    <location>
        <position position="59"/>
    </location>
</feature>
<keyword evidence="8" id="KW-0010">Activator</keyword>
<evidence type="ECO:0000256" key="10">
    <source>
        <dbReference type="PROSITE-ProRule" id="PRU00169"/>
    </source>
</evidence>
<evidence type="ECO:0000313" key="14">
    <source>
        <dbReference type="EMBL" id="RDE24342.1"/>
    </source>
</evidence>